<gene>
    <name evidence="1" type="ORF">BofuT4_uP140800.1</name>
</gene>
<organism evidence="1 2">
    <name type="scientific">Botryotinia fuckeliana (strain T4)</name>
    <name type="common">Noble rot fungus</name>
    <name type="synonym">Botrytis cinerea</name>
    <dbReference type="NCBI Taxonomy" id="999810"/>
    <lineage>
        <taxon>Eukaryota</taxon>
        <taxon>Fungi</taxon>
        <taxon>Dikarya</taxon>
        <taxon>Ascomycota</taxon>
        <taxon>Pezizomycotina</taxon>
        <taxon>Leotiomycetes</taxon>
        <taxon>Helotiales</taxon>
        <taxon>Sclerotiniaceae</taxon>
        <taxon>Botrytis</taxon>
    </lineage>
</organism>
<dbReference type="InParanoid" id="G2YYX0"/>
<evidence type="ECO:0000313" key="1">
    <source>
        <dbReference type="EMBL" id="CCD56818.1"/>
    </source>
</evidence>
<proteinExistence type="predicted"/>
<dbReference type="Proteomes" id="UP000008177">
    <property type="component" value="Unplaced contigs"/>
</dbReference>
<dbReference type="AlphaFoldDB" id="G2YYX0"/>
<dbReference type="HOGENOM" id="CLU_2739753_0_0_1"/>
<protein>
    <submittedName>
        <fullName evidence="1">Uncharacterized protein</fullName>
    </submittedName>
</protein>
<name>G2YYX0_BOTF4</name>
<reference evidence="2" key="1">
    <citation type="journal article" date="2011" name="PLoS Genet.">
        <title>Genomic analysis of the necrotrophic fungal pathogens Sclerotinia sclerotiorum and Botrytis cinerea.</title>
        <authorList>
            <person name="Amselem J."/>
            <person name="Cuomo C.A."/>
            <person name="van Kan J.A."/>
            <person name="Viaud M."/>
            <person name="Benito E.P."/>
            <person name="Couloux A."/>
            <person name="Coutinho P.M."/>
            <person name="de Vries R.P."/>
            <person name="Dyer P.S."/>
            <person name="Fillinger S."/>
            <person name="Fournier E."/>
            <person name="Gout L."/>
            <person name="Hahn M."/>
            <person name="Kohn L."/>
            <person name="Lapalu N."/>
            <person name="Plummer K.M."/>
            <person name="Pradier J.M."/>
            <person name="Quevillon E."/>
            <person name="Sharon A."/>
            <person name="Simon A."/>
            <person name="ten Have A."/>
            <person name="Tudzynski B."/>
            <person name="Tudzynski P."/>
            <person name="Wincker P."/>
            <person name="Andrew M."/>
            <person name="Anthouard V."/>
            <person name="Beever R.E."/>
            <person name="Beffa R."/>
            <person name="Benoit I."/>
            <person name="Bouzid O."/>
            <person name="Brault B."/>
            <person name="Chen Z."/>
            <person name="Choquer M."/>
            <person name="Collemare J."/>
            <person name="Cotton P."/>
            <person name="Danchin E.G."/>
            <person name="Da Silva C."/>
            <person name="Gautier A."/>
            <person name="Giraud C."/>
            <person name="Giraud T."/>
            <person name="Gonzalez C."/>
            <person name="Grossetete S."/>
            <person name="Guldener U."/>
            <person name="Henrissat B."/>
            <person name="Howlett B.J."/>
            <person name="Kodira C."/>
            <person name="Kretschmer M."/>
            <person name="Lappartient A."/>
            <person name="Leroch M."/>
            <person name="Levis C."/>
            <person name="Mauceli E."/>
            <person name="Neuveglise C."/>
            <person name="Oeser B."/>
            <person name="Pearson M."/>
            <person name="Poulain J."/>
            <person name="Poussereau N."/>
            <person name="Quesneville H."/>
            <person name="Rascle C."/>
            <person name="Schumacher J."/>
            <person name="Segurens B."/>
            <person name="Sexton A."/>
            <person name="Silva E."/>
            <person name="Sirven C."/>
            <person name="Soanes D.M."/>
            <person name="Talbot N.J."/>
            <person name="Templeton M."/>
            <person name="Yandava C."/>
            <person name="Yarden O."/>
            <person name="Zeng Q."/>
            <person name="Rollins J.A."/>
            <person name="Lebrun M.H."/>
            <person name="Dickman M."/>
        </authorList>
    </citation>
    <scope>NUCLEOTIDE SEQUENCE [LARGE SCALE GENOMIC DNA]</scope>
    <source>
        <strain evidence="2">T4</strain>
    </source>
</reference>
<accession>G2YYX0</accession>
<dbReference type="EMBL" id="FQ790362">
    <property type="protein sequence ID" value="CCD56818.1"/>
    <property type="molecule type" value="Genomic_DNA"/>
</dbReference>
<sequence length="71" mass="8203">MAICCVEIRGKNLCDGCKVAKRKSREREYPLRCYSQVFPSTEKALESLTSHRNQERKCSRKHCDLDLPKSA</sequence>
<evidence type="ECO:0000313" key="2">
    <source>
        <dbReference type="Proteomes" id="UP000008177"/>
    </source>
</evidence>